<dbReference type="InterPro" id="IPR000639">
    <property type="entry name" value="Epox_hydrolase-like"/>
</dbReference>
<name>A0AAV3U339_9ALTE</name>
<dbReference type="InterPro" id="IPR029058">
    <property type="entry name" value="AB_hydrolase_fold"/>
</dbReference>
<dbReference type="GO" id="GO:0016787">
    <property type="term" value="F:hydrolase activity"/>
    <property type="evidence" value="ECO:0007669"/>
    <property type="project" value="UniProtKB-KW"/>
</dbReference>
<evidence type="ECO:0000313" key="4">
    <source>
        <dbReference type="Proteomes" id="UP001409585"/>
    </source>
</evidence>
<dbReference type="Pfam" id="PF00561">
    <property type="entry name" value="Abhydrolase_1"/>
    <property type="match status" value="1"/>
</dbReference>
<dbReference type="InterPro" id="IPR000073">
    <property type="entry name" value="AB_hydrolase_1"/>
</dbReference>
<evidence type="ECO:0000259" key="2">
    <source>
        <dbReference type="Pfam" id="PF00561"/>
    </source>
</evidence>
<proteinExistence type="predicted"/>
<dbReference type="Proteomes" id="UP001409585">
    <property type="component" value="Unassembled WGS sequence"/>
</dbReference>
<dbReference type="SUPFAM" id="SSF53474">
    <property type="entry name" value="alpha/beta-Hydrolases"/>
    <property type="match status" value="1"/>
</dbReference>
<dbReference type="RefSeq" id="WP_345422396.1">
    <property type="nucleotide sequence ID" value="NZ_AP031496.1"/>
</dbReference>
<sequence length="255" mass="28792">MQLNFKRYNDTGPVLVMMHGLFGSWENLGGIARYLTERFQVYSLDMRNHGGSPHSSAMTLADMAKDVVEFLDAHQLNDVYLLGHSLGGKVMMEVALSAPQRVKRLVVADIAPVDYGVPRHDDVFAGIESVQLAQLTARSQADKQLAEHITEPAIRSFILKNLARRDDGSYFWRINVAGIKQNYFHLIGANRADAQFDKPVLFIKGELSDYLRCEYTQEVMQRFPKAQVKVLSGTAHWLHAEKPELFARLVTNFLA</sequence>
<gene>
    <name evidence="3" type="ORF">GCM10025791_24760</name>
</gene>
<dbReference type="PANTHER" id="PTHR46118">
    <property type="entry name" value="PROTEIN ABHD11"/>
    <property type="match status" value="1"/>
</dbReference>
<dbReference type="AlphaFoldDB" id="A0AAV3U339"/>
<accession>A0AAV3U339</accession>
<comment type="caution">
    <text evidence="3">The sequence shown here is derived from an EMBL/GenBank/DDBJ whole genome shotgun (WGS) entry which is preliminary data.</text>
</comment>
<dbReference type="PRINTS" id="PR00111">
    <property type="entry name" value="ABHYDROLASE"/>
</dbReference>
<reference evidence="4" key="1">
    <citation type="journal article" date="2019" name="Int. J. Syst. Evol. Microbiol.">
        <title>The Global Catalogue of Microorganisms (GCM) 10K type strain sequencing project: providing services to taxonomists for standard genome sequencing and annotation.</title>
        <authorList>
            <consortium name="The Broad Institute Genomics Platform"/>
            <consortium name="The Broad Institute Genome Sequencing Center for Infectious Disease"/>
            <person name="Wu L."/>
            <person name="Ma J."/>
        </authorList>
    </citation>
    <scope>NUCLEOTIDE SEQUENCE [LARGE SCALE GENOMIC DNA]</scope>
    <source>
        <strain evidence="4">JCM 19134</strain>
    </source>
</reference>
<dbReference type="Gene3D" id="3.40.50.1820">
    <property type="entry name" value="alpha/beta hydrolase"/>
    <property type="match status" value="1"/>
</dbReference>
<keyword evidence="4" id="KW-1185">Reference proteome</keyword>
<evidence type="ECO:0000256" key="1">
    <source>
        <dbReference type="ARBA" id="ARBA00022801"/>
    </source>
</evidence>
<dbReference type="EMBL" id="BAABLX010000023">
    <property type="protein sequence ID" value="GAA4944742.1"/>
    <property type="molecule type" value="Genomic_DNA"/>
</dbReference>
<protein>
    <submittedName>
        <fullName evidence="3">Alpha/beta fold hydrolase</fullName>
    </submittedName>
</protein>
<feature type="domain" description="AB hydrolase-1" evidence="2">
    <location>
        <begin position="13"/>
        <end position="243"/>
    </location>
</feature>
<dbReference type="PANTHER" id="PTHR46118:SF4">
    <property type="entry name" value="PROTEIN ABHD11"/>
    <property type="match status" value="1"/>
</dbReference>
<evidence type="ECO:0000313" key="3">
    <source>
        <dbReference type="EMBL" id="GAA4944742.1"/>
    </source>
</evidence>
<organism evidence="3 4">
    <name type="scientific">Halioxenophilus aromaticivorans</name>
    <dbReference type="NCBI Taxonomy" id="1306992"/>
    <lineage>
        <taxon>Bacteria</taxon>
        <taxon>Pseudomonadati</taxon>
        <taxon>Pseudomonadota</taxon>
        <taxon>Gammaproteobacteria</taxon>
        <taxon>Alteromonadales</taxon>
        <taxon>Alteromonadaceae</taxon>
        <taxon>Halioxenophilus</taxon>
    </lineage>
</organism>
<dbReference type="PRINTS" id="PR00412">
    <property type="entry name" value="EPOXHYDRLASE"/>
</dbReference>
<keyword evidence="1 3" id="KW-0378">Hydrolase</keyword>